<gene>
    <name evidence="8" type="ORF">AAFH96_34820</name>
</gene>
<evidence type="ECO:0000256" key="6">
    <source>
        <dbReference type="SAM" id="MobiDB-lite"/>
    </source>
</evidence>
<name>A0ABV5D2D7_9ACTN</name>
<evidence type="ECO:0000256" key="5">
    <source>
        <dbReference type="ARBA" id="ARBA00023136"/>
    </source>
</evidence>
<comment type="similarity">
    <text evidence="2">Belongs to the autoinducer-2 exporter (AI-2E) (TC 2.A.86) family.</text>
</comment>
<feature type="transmembrane region" description="Helical" evidence="7">
    <location>
        <begin position="130"/>
        <end position="151"/>
    </location>
</feature>
<keyword evidence="5 7" id="KW-0472">Membrane</keyword>
<feature type="region of interest" description="Disordered" evidence="6">
    <location>
        <begin position="210"/>
        <end position="295"/>
    </location>
</feature>
<comment type="caution">
    <text evidence="8">The sequence shown here is derived from an EMBL/GenBank/DDBJ whole genome shotgun (WGS) entry which is preliminary data.</text>
</comment>
<evidence type="ECO:0000256" key="4">
    <source>
        <dbReference type="ARBA" id="ARBA00022989"/>
    </source>
</evidence>
<dbReference type="Proteomes" id="UP001582793">
    <property type="component" value="Unassembled WGS sequence"/>
</dbReference>
<protein>
    <submittedName>
        <fullName evidence="8">AI-2E family transporter</fullName>
    </submittedName>
</protein>
<evidence type="ECO:0000256" key="3">
    <source>
        <dbReference type="ARBA" id="ARBA00022692"/>
    </source>
</evidence>
<reference evidence="8 9" key="1">
    <citation type="submission" date="2024-04" db="EMBL/GenBank/DDBJ databases">
        <title>Polymorphospora sp. isolated from Baiyangdian Lake in Xiong'an New Area.</title>
        <authorList>
            <person name="Zhang X."/>
            <person name="Liu J."/>
        </authorList>
    </citation>
    <scope>NUCLEOTIDE SEQUENCE [LARGE SCALE GENOMIC DNA]</scope>
    <source>
        <strain evidence="8 9">2-325</strain>
    </source>
</reference>
<dbReference type="Pfam" id="PF01594">
    <property type="entry name" value="AI-2E_transport"/>
    <property type="match status" value="1"/>
</dbReference>
<keyword evidence="9" id="KW-1185">Reference proteome</keyword>
<evidence type="ECO:0000256" key="1">
    <source>
        <dbReference type="ARBA" id="ARBA00004141"/>
    </source>
</evidence>
<evidence type="ECO:0000256" key="7">
    <source>
        <dbReference type="SAM" id="Phobius"/>
    </source>
</evidence>
<dbReference type="RefSeq" id="WP_375737045.1">
    <property type="nucleotide sequence ID" value="NZ_JBCGDC010000213.1"/>
</dbReference>
<organism evidence="8 9">
    <name type="scientific">Polymorphospora lycopeni</name>
    <dbReference type="NCBI Taxonomy" id="3140240"/>
    <lineage>
        <taxon>Bacteria</taxon>
        <taxon>Bacillati</taxon>
        <taxon>Actinomycetota</taxon>
        <taxon>Actinomycetes</taxon>
        <taxon>Micromonosporales</taxon>
        <taxon>Micromonosporaceae</taxon>
        <taxon>Polymorphospora</taxon>
    </lineage>
</organism>
<feature type="transmembrane region" description="Helical" evidence="7">
    <location>
        <begin position="182"/>
        <end position="200"/>
    </location>
</feature>
<feature type="transmembrane region" description="Helical" evidence="7">
    <location>
        <begin position="102"/>
        <end position="123"/>
    </location>
</feature>
<proteinExistence type="inferred from homology"/>
<evidence type="ECO:0000313" key="9">
    <source>
        <dbReference type="Proteomes" id="UP001582793"/>
    </source>
</evidence>
<evidence type="ECO:0000256" key="2">
    <source>
        <dbReference type="ARBA" id="ARBA00009773"/>
    </source>
</evidence>
<keyword evidence="3 7" id="KW-0812">Transmembrane</keyword>
<dbReference type="EMBL" id="JBCGDC010000213">
    <property type="protein sequence ID" value="MFB6398209.1"/>
    <property type="molecule type" value="Genomic_DNA"/>
</dbReference>
<feature type="transmembrane region" description="Helical" evidence="7">
    <location>
        <begin position="76"/>
        <end position="96"/>
    </location>
</feature>
<evidence type="ECO:0000313" key="8">
    <source>
        <dbReference type="EMBL" id="MFB6398209.1"/>
    </source>
</evidence>
<keyword evidence="4 7" id="KW-1133">Transmembrane helix</keyword>
<feature type="region of interest" description="Disordered" evidence="6">
    <location>
        <begin position="1"/>
        <end position="20"/>
    </location>
</feature>
<dbReference type="InterPro" id="IPR002549">
    <property type="entry name" value="AI-2E-like"/>
</dbReference>
<sequence length="295" mass="31021">MRGSPKPGTWPGRRGPEPSPALARVRELRGGRHDGPGRDLRDGAQIWRFLCRLLPHPARIPVAPAGHYSWHTLGTYVRATVLVAFADAVGIGIGLAMLRVPLALPLAALAFLGAFIPVINATLSGTVAALVALVTQGPVTALIVLGVVIGVQQLEGHVLQPLVMGRAVACTRSPSSSRSPPASIVAGVVGTLVAVPLLAVTNTAVRYLAAPPQGEPTPTGNYPAPDPPTTSRPKPSRPPARAKPVSSRITRRRCRPPSIPIRGRRPAVPQPAHDSPRHDRIRQHGYASPAWLSGA</sequence>
<accession>A0ABV5D2D7</accession>
<comment type="subcellular location">
    <subcellularLocation>
        <location evidence="1">Membrane</location>
        <topology evidence="1">Multi-pass membrane protein</topology>
    </subcellularLocation>
</comment>